<evidence type="ECO:0000313" key="3">
    <source>
        <dbReference type="Proteomes" id="UP001255856"/>
    </source>
</evidence>
<feature type="region of interest" description="Disordered" evidence="1">
    <location>
        <begin position="34"/>
        <end position="67"/>
    </location>
</feature>
<keyword evidence="3" id="KW-1185">Reference proteome</keyword>
<organism evidence="2 3">
    <name type="scientific">Prototheca wickerhamii</name>
    <dbReference type="NCBI Taxonomy" id="3111"/>
    <lineage>
        <taxon>Eukaryota</taxon>
        <taxon>Viridiplantae</taxon>
        <taxon>Chlorophyta</taxon>
        <taxon>core chlorophytes</taxon>
        <taxon>Trebouxiophyceae</taxon>
        <taxon>Chlorellales</taxon>
        <taxon>Chlorellaceae</taxon>
        <taxon>Prototheca</taxon>
    </lineage>
</organism>
<evidence type="ECO:0000256" key="1">
    <source>
        <dbReference type="SAM" id="MobiDB-lite"/>
    </source>
</evidence>
<name>A0AAD9MMT1_PROWI</name>
<feature type="compositionally biased region" description="Low complexity" evidence="1">
    <location>
        <begin position="49"/>
        <end position="67"/>
    </location>
</feature>
<dbReference type="AlphaFoldDB" id="A0AAD9MMT1"/>
<reference evidence="2" key="1">
    <citation type="submission" date="2021-01" db="EMBL/GenBank/DDBJ databases">
        <authorList>
            <person name="Eckstrom K.M.E."/>
        </authorList>
    </citation>
    <scope>NUCLEOTIDE SEQUENCE</scope>
    <source>
        <strain evidence="2">UVCC 0001</strain>
    </source>
</reference>
<sequence length="157" mass="16342">MPGHGTLWIVGALGAGINIPYTLMLMGTSEPVEGPVSVPPRRPVTFADPPATSIPEEAAAPTEAGASPASAFASAKLPAHSADLDALDDMGLAANKPRSAMPARRLMYAKSGYLVNPLDYSRSWSKKAGMSLTVFGGMVALLNSRMDNLRPGGYAPF</sequence>
<dbReference type="EMBL" id="JASFZW010000002">
    <property type="protein sequence ID" value="KAK2080133.1"/>
    <property type="molecule type" value="Genomic_DNA"/>
</dbReference>
<evidence type="ECO:0000313" key="2">
    <source>
        <dbReference type="EMBL" id="KAK2080133.1"/>
    </source>
</evidence>
<proteinExistence type="predicted"/>
<comment type="caution">
    <text evidence="2">The sequence shown here is derived from an EMBL/GenBank/DDBJ whole genome shotgun (WGS) entry which is preliminary data.</text>
</comment>
<accession>A0AAD9MMT1</accession>
<dbReference type="Proteomes" id="UP001255856">
    <property type="component" value="Unassembled WGS sequence"/>
</dbReference>
<protein>
    <submittedName>
        <fullName evidence="2">Uncharacterized protein</fullName>
    </submittedName>
</protein>
<gene>
    <name evidence="2" type="ORF">QBZ16_002529</name>
</gene>